<dbReference type="Gene3D" id="3.90.1140.10">
    <property type="entry name" value="Cyclic phosphodiesterase"/>
    <property type="match status" value="1"/>
</dbReference>
<accession>A0A0W0UTP6</accession>
<protein>
    <recommendedName>
        <fullName evidence="1">DUF1868 domain-containing protein</fullName>
    </recommendedName>
</protein>
<organism evidence="2 3">
    <name type="scientific">Legionella jamestowniensis</name>
    <dbReference type="NCBI Taxonomy" id="455"/>
    <lineage>
        <taxon>Bacteria</taxon>
        <taxon>Pseudomonadati</taxon>
        <taxon>Pseudomonadota</taxon>
        <taxon>Gammaproteobacteria</taxon>
        <taxon>Legionellales</taxon>
        <taxon>Legionellaceae</taxon>
        <taxon>Legionella</taxon>
    </lineage>
</organism>
<evidence type="ECO:0000313" key="3">
    <source>
        <dbReference type="Proteomes" id="UP000054715"/>
    </source>
</evidence>
<dbReference type="SUPFAM" id="SSF55144">
    <property type="entry name" value="LigT-like"/>
    <property type="match status" value="1"/>
</dbReference>
<gene>
    <name evidence="2" type="ORF">Ljam_0424</name>
</gene>
<dbReference type="RefSeq" id="WP_082651555.1">
    <property type="nucleotide sequence ID" value="NZ_LNYG01000008.1"/>
</dbReference>
<dbReference type="EMBL" id="LNYG01000008">
    <property type="protein sequence ID" value="KTD11230.1"/>
    <property type="molecule type" value="Genomic_DNA"/>
</dbReference>
<evidence type="ECO:0000313" key="2">
    <source>
        <dbReference type="EMBL" id="KTD11230.1"/>
    </source>
</evidence>
<feature type="domain" description="DUF1868" evidence="1">
    <location>
        <begin position="22"/>
        <end position="114"/>
    </location>
</feature>
<dbReference type="InterPro" id="IPR009097">
    <property type="entry name" value="Cyclic_Pdiesterase"/>
</dbReference>
<dbReference type="Pfam" id="PF08975">
    <property type="entry name" value="2H-phosphodiest"/>
    <property type="match status" value="1"/>
</dbReference>
<sequence length="261" mass="29934">MQQNTMFKSKNPNSSARPLCKIDEAGNFGYFPGITVVSSLYPTHRELCSAIHAALEGSSLIKEYFSLLPAESYHMTMMDLQTKEGIGDSWNEFISQNLSENRKIIQELQTNRICPSIEKMKINIAWSLSIHFVLPEEQEKQIRDVAKTLNLEKKVPYVFHMTLAYLRPNKEISEAVADQLENEIKQNISSVINSITMPMKLAEPQLCYFNDMTCFYPWDATYNPFSKLSSFQNSWFGFLSKKKNSSDKLVNNSKENTNCSH</sequence>
<name>A0A0W0UTP6_9GAMM</name>
<dbReference type="PATRIC" id="fig|455.5.peg.449"/>
<dbReference type="AlphaFoldDB" id="A0A0W0UTP6"/>
<reference evidence="2 3" key="1">
    <citation type="submission" date="2015-11" db="EMBL/GenBank/DDBJ databases">
        <title>Genomic analysis of 38 Legionella species identifies large and diverse effector repertoires.</title>
        <authorList>
            <person name="Burstein D."/>
            <person name="Amaro F."/>
            <person name="Zusman T."/>
            <person name="Lifshitz Z."/>
            <person name="Cohen O."/>
            <person name="Gilbert J.A."/>
            <person name="Pupko T."/>
            <person name="Shuman H.A."/>
            <person name="Segal G."/>
        </authorList>
    </citation>
    <scope>NUCLEOTIDE SEQUENCE [LARGE SCALE GENOMIC DNA]</scope>
    <source>
        <strain evidence="2 3">JA-26-G1-E2</strain>
    </source>
</reference>
<dbReference type="OrthoDB" id="5649953at2"/>
<evidence type="ECO:0000259" key="1">
    <source>
        <dbReference type="Pfam" id="PF08975"/>
    </source>
</evidence>
<proteinExistence type="predicted"/>
<dbReference type="Proteomes" id="UP000054715">
    <property type="component" value="Unassembled WGS sequence"/>
</dbReference>
<dbReference type="InterPro" id="IPR015069">
    <property type="entry name" value="2H-PEstase_DUF1868"/>
</dbReference>
<comment type="caution">
    <text evidence="2">The sequence shown here is derived from an EMBL/GenBank/DDBJ whole genome shotgun (WGS) entry which is preliminary data.</text>
</comment>